<evidence type="ECO:0000313" key="2">
    <source>
        <dbReference type="EMBL" id="RXJ85103.1"/>
    </source>
</evidence>
<organism evidence="2 3">
    <name type="scientific">Arcobacter cloacae</name>
    <dbReference type="NCBI Taxonomy" id="1054034"/>
    <lineage>
        <taxon>Bacteria</taxon>
        <taxon>Pseudomonadati</taxon>
        <taxon>Campylobacterota</taxon>
        <taxon>Epsilonproteobacteria</taxon>
        <taxon>Campylobacterales</taxon>
        <taxon>Arcobacteraceae</taxon>
        <taxon>Arcobacter</taxon>
    </lineage>
</organism>
<dbReference type="InterPro" id="IPR002901">
    <property type="entry name" value="MGlyc_endo_b_GlcNAc-like_dom"/>
</dbReference>
<dbReference type="RefSeq" id="WP_128985966.1">
    <property type="nucleotide sequence ID" value="NZ_PDJZ01000003.1"/>
</dbReference>
<dbReference type="GO" id="GO:0004040">
    <property type="term" value="F:amidase activity"/>
    <property type="evidence" value="ECO:0007669"/>
    <property type="project" value="InterPro"/>
</dbReference>
<evidence type="ECO:0000313" key="3">
    <source>
        <dbReference type="Proteomes" id="UP000290870"/>
    </source>
</evidence>
<dbReference type="OrthoDB" id="9788155at2"/>
<evidence type="ECO:0000259" key="1">
    <source>
        <dbReference type="SMART" id="SM00047"/>
    </source>
</evidence>
<dbReference type="InterPro" id="IPR053195">
    <property type="entry name" value="Bax-like"/>
</dbReference>
<dbReference type="Gene3D" id="1.10.530.10">
    <property type="match status" value="1"/>
</dbReference>
<dbReference type="EMBL" id="PDJZ01000003">
    <property type="protein sequence ID" value="RXJ85103.1"/>
    <property type="molecule type" value="Genomic_DNA"/>
</dbReference>
<dbReference type="PANTHER" id="PTHR40572:SF1">
    <property type="entry name" value="PROTEIN BAX"/>
    <property type="match status" value="1"/>
</dbReference>
<reference evidence="2 3" key="1">
    <citation type="submission" date="2017-10" db="EMBL/GenBank/DDBJ databases">
        <title>Genomics of the genus Arcobacter.</title>
        <authorList>
            <person name="Perez-Cataluna A."/>
            <person name="Figueras M.J."/>
        </authorList>
    </citation>
    <scope>NUCLEOTIDE SEQUENCE [LARGE SCALE GENOMIC DNA]</scope>
    <source>
        <strain evidence="2 3">F26</strain>
    </source>
</reference>
<accession>A0A4Q0ZF80</accession>
<dbReference type="SMART" id="SM00047">
    <property type="entry name" value="LYZ2"/>
    <property type="match status" value="1"/>
</dbReference>
<feature type="domain" description="Mannosyl-glycoprotein endo-beta-N-acetylglucosamidase-like" evidence="1">
    <location>
        <begin position="93"/>
        <end position="230"/>
    </location>
</feature>
<dbReference type="AlphaFoldDB" id="A0A4Q0ZF80"/>
<sequence length="254" mass="30201">MLLFRFLIKNSKKLFLSFCFVTSIQTQISAKGFPKEYYEIEDANKAKEYFFEYMYKMVSYENRLIKKERQFIEDVLTSNILNIDFDSPTFHKLLDIKQKYKIKNIYTLQEYEKKVDIIPPSLALAQAALESGWGKSRFVSDANNIFGHWTYDPAFGIIPKKRDFGAKHFIRVFKSLQESVNAYMLNLNRNLAYKSFQETRFQQRIKNENPDGFKLSQTMLNYSGIAHEYLNLLKDIITINNLQNYDKRFYQSNY</sequence>
<dbReference type="Pfam" id="PF01832">
    <property type="entry name" value="Glucosaminidase"/>
    <property type="match status" value="1"/>
</dbReference>
<proteinExistence type="predicted"/>
<dbReference type="PANTHER" id="PTHR40572">
    <property type="entry name" value="PROTEIN BAX"/>
    <property type="match status" value="1"/>
</dbReference>
<protein>
    <submittedName>
        <fullName evidence="2">Mannosyl-glycoprotein endo-beta-N-acetylglucosamidase</fullName>
    </submittedName>
</protein>
<name>A0A4Q0ZF80_9BACT</name>
<gene>
    <name evidence="2" type="ORF">CRU90_03870</name>
</gene>
<dbReference type="Proteomes" id="UP000290870">
    <property type="component" value="Unassembled WGS sequence"/>
</dbReference>
<comment type="caution">
    <text evidence="2">The sequence shown here is derived from an EMBL/GenBank/DDBJ whole genome shotgun (WGS) entry which is preliminary data.</text>
</comment>